<proteinExistence type="predicted"/>
<dbReference type="Proteomes" id="UP000186601">
    <property type="component" value="Unassembled WGS sequence"/>
</dbReference>
<evidence type="ECO:0000313" key="2">
    <source>
        <dbReference type="EMBL" id="PSR70431.1"/>
    </source>
</evidence>
<sequence>MAQIGVAWVLSKEGVTAPIVGTTNLDNLKDIIAGANVKLTEEEIKYLEEPYQPLNVIGHF</sequence>
<dbReference type="InterPro" id="IPR036812">
    <property type="entry name" value="NAD(P)_OxRdtase_dom_sf"/>
</dbReference>
<dbReference type="EMBL" id="MLYV02001351">
    <property type="protein sequence ID" value="PSR70431.1"/>
    <property type="molecule type" value="Genomic_DNA"/>
</dbReference>
<reference evidence="2 3" key="1">
    <citation type="submission" date="2018-02" db="EMBL/GenBank/DDBJ databases">
        <title>Genome sequence of the basidiomycete white-rot fungus Phlebia centrifuga.</title>
        <authorList>
            <person name="Granchi Z."/>
            <person name="Peng M."/>
            <person name="de Vries R.P."/>
            <person name="Hilden K."/>
            <person name="Makela M.R."/>
            <person name="Grigoriev I."/>
            <person name="Riley R."/>
        </authorList>
    </citation>
    <scope>NUCLEOTIDE SEQUENCE [LARGE SCALE GENOMIC DNA]</scope>
    <source>
        <strain evidence="2 3">FBCC195</strain>
    </source>
</reference>
<dbReference type="Gene3D" id="3.20.20.100">
    <property type="entry name" value="NADP-dependent oxidoreductase domain"/>
    <property type="match status" value="1"/>
</dbReference>
<dbReference type="STRING" id="98765.A0A2R6NDN3"/>
<protein>
    <recommendedName>
        <fullName evidence="1">NADP-dependent oxidoreductase domain-containing protein</fullName>
    </recommendedName>
</protein>
<keyword evidence="3" id="KW-1185">Reference proteome</keyword>
<accession>A0A2R6NDN3</accession>
<comment type="caution">
    <text evidence="2">The sequence shown here is derived from an EMBL/GenBank/DDBJ whole genome shotgun (WGS) entry which is preliminary data.</text>
</comment>
<name>A0A2R6NDN3_9APHY</name>
<feature type="domain" description="NADP-dependent oxidoreductase" evidence="1">
    <location>
        <begin position="1"/>
        <end position="49"/>
    </location>
</feature>
<dbReference type="AlphaFoldDB" id="A0A2R6NDN3"/>
<dbReference type="InterPro" id="IPR023210">
    <property type="entry name" value="NADP_OxRdtase_dom"/>
</dbReference>
<dbReference type="SUPFAM" id="SSF51430">
    <property type="entry name" value="NAD(P)-linked oxidoreductase"/>
    <property type="match status" value="1"/>
</dbReference>
<organism evidence="2 3">
    <name type="scientific">Hermanssonia centrifuga</name>
    <dbReference type="NCBI Taxonomy" id="98765"/>
    <lineage>
        <taxon>Eukaryota</taxon>
        <taxon>Fungi</taxon>
        <taxon>Dikarya</taxon>
        <taxon>Basidiomycota</taxon>
        <taxon>Agaricomycotina</taxon>
        <taxon>Agaricomycetes</taxon>
        <taxon>Polyporales</taxon>
        <taxon>Meruliaceae</taxon>
        <taxon>Hermanssonia</taxon>
    </lineage>
</organism>
<dbReference type="OrthoDB" id="2799066at2759"/>
<evidence type="ECO:0000259" key="1">
    <source>
        <dbReference type="Pfam" id="PF00248"/>
    </source>
</evidence>
<gene>
    <name evidence="2" type="ORF">PHLCEN_2v13682</name>
</gene>
<dbReference type="Pfam" id="PF00248">
    <property type="entry name" value="Aldo_ket_red"/>
    <property type="match status" value="1"/>
</dbReference>
<evidence type="ECO:0000313" key="3">
    <source>
        <dbReference type="Proteomes" id="UP000186601"/>
    </source>
</evidence>